<feature type="region of interest" description="Disordered" evidence="1">
    <location>
        <begin position="1"/>
        <end position="21"/>
    </location>
</feature>
<evidence type="ECO:0000313" key="3">
    <source>
        <dbReference type="EMBL" id="KAK9818113.1"/>
    </source>
</evidence>
<dbReference type="AlphaFoldDB" id="A0AAW1QAE5"/>
<dbReference type="PANTHER" id="PTHR47852:SF2">
    <property type="entry name" value="WW DOMAIN-CONTAINING PROTEIN"/>
    <property type="match status" value="1"/>
</dbReference>
<feature type="region of interest" description="Disordered" evidence="1">
    <location>
        <begin position="224"/>
        <end position="302"/>
    </location>
</feature>
<name>A0AAW1QAE5_9CHLO</name>
<feature type="compositionally biased region" description="Pro residues" evidence="1">
    <location>
        <begin position="236"/>
        <end position="246"/>
    </location>
</feature>
<feature type="compositionally biased region" description="Basic and acidic residues" evidence="1">
    <location>
        <begin position="124"/>
        <end position="134"/>
    </location>
</feature>
<dbReference type="PANTHER" id="PTHR47852">
    <property type="entry name" value="OS06G0298400 PROTEIN"/>
    <property type="match status" value="1"/>
</dbReference>
<feature type="compositionally biased region" description="Basic and acidic residues" evidence="1">
    <location>
        <begin position="7"/>
        <end position="21"/>
    </location>
</feature>
<proteinExistence type="predicted"/>
<evidence type="ECO:0000259" key="2">
    <source>
        <dbReference type="PROSITE" id="PS50020"/>
    </source>
</evidence>
<keyword evidence="4" id="KW-1185">Reference proteome</keyword>
<dbReference type="SUPFAM" id="SSF51045">
    <property type="entry name" value="WW domain"/>
    <property type="match status" value="1"/>
</dbReference>
<evidence type="ECO:0000256" key="1">
    <source>
        <dbReference type="SAM" id="MobiDB-lite"/>
    </source>
</evidence>
<dbReference type="EMBL" id="JALJOR010000004">
    <property type="protein sequence ID" value="KAK9818113.1"/>
    <property type="molecule type" value="Genomic_DNA"/>
</dbReference>
<dbReference type="Proteomes" id="UP001489004">
    <property type="component" value="Unassembled WGS sequence"/>
</dbReference>
<dbReference type="InterPro" id="IPR036020">
    <property type="entry name" value="WW_dom_sf"/>
</dbReference>
<gene>
    <name evidence="3" type="ORF">WJX72_007317</name>
</gene>
<dbReference type="SMART" id="SM00456">
    <property type="entry name" value="WW"/>
    <property type="match status" value="1"/>
</dbReference>
<feature type="compositionally biased region" description="Polar residues" evidence="1">
    <location>
        <begin position="78"/>
        <end position="92"/>
    </location>
</feature>
<feature type="domain" description="WW" evidence="2">
    <location>
        <begin position="408"/>
        <end position="441"/>
    </location>
</feature>
<dbReference type="PROSITE" id="PS50020">
    <property type="entry name" value="WW_DOMAIN_2"/>
    <property type="match status" value="1"/>
</dbReference>
<reference evidence="3 4" key="1">
    <citation type="journal article" date="2024" name="Nat. Commun.">
        <title>Phylogenomics reveals the evolutionary origins of lichenization in chlorophyte algae.</title>
        <authorList>
            <person name="Puginier C."/>
            <person name="Libourel C."/>
            <person name="Otte J."/>
            <person name="Skaloud P."/>
            <person name="Haon M."/>
            <person name="Grisel S."/>
            <person name="Petersen M."/>
            <person name="Berrin J.G."/>
            <person name="Delaux P.M."/>
            <person name="Dal Grande F."/>
            <person name="Keller J."/>
        </authorList>
    </citation>
    <scope>NUCLEOTIDE SEQUENCE [LARGE SCALE GENOMIC DNA]</scope>
    <source>
        <strain evidence="3 4">SAG 2043</strain>
    </source>
</reference>
<dbReference type="Pfam" id="PF00397">
    <property type="entry name" value="WW"/>
    <property type="match status" value="1"/>
</dbReference>
<protein>
    <recommendedName>
        <fullName evidence="2">WW domain-containing protein</fullName>
    </recommendedName>
</protein>
<organism evidence="3 4">
    <name type="scientific">[Myrmecia] bisecta</name>
    <dbReference type="NCBI Taxonomy" id="41462"/>
    <lineage>
        <taxon>Eukaryota</taxon>
        <taxon>Viridiplantae</taxon>
        <taxon>Chlorophyta</taxon>
        <taxon>core chlorophytes</taxon>
        <taxon>Trebouxiophyceae</taxon>
        <taxon>Trebouxiales</taxon>
        <taxon>Trebouxiaceae</taxon>
        <taxon>Myrmecia</taxon>
    </lineage>
</organism>
<sequence>MARRRVTAREKQHWEEEPKVAEAELDPIQQAIAAKQRRREEALRAALKAAAASAAPNITTAFFDEPKKPVAPAAVAGSTHSLEAASTQSNGTLEDAGAAQSEDSSANPLASLLGYSHGDSSDDEGSKDSAHDSSAEEVAAQASSKPAESAPQAAEAAKPEAPAADNLDAELASFMEELDYYPAAPHMPFPYQHSYYAPYGGHVHGYLPPVVVPALPQMSAFMQPAASGAPGTDAKPPLPSDAPPLPSGDGDPPLPAAGGQSVAATGTASDADAKKRKRDAAPAAGAAAAGKKKKAMKLPKSANSLINKWQAVRKDLVDEEDEDEVPDPAALERKRLREAEEWRLQQLRAGATPDDNANFQPVAGDWRSKVQSAKKRGKADAKEAAADSESPAGSSKAGQKPDLDALSKGLPAGWRAMWDKASGDVYYGNLTTKATSWERPA</sequence>
<feature type="compositionally biased region" description="Low complexity" evidence="1">
    <location>
        <begin position="136"/>
        <end position="164"/>
    </location>
</feature>
<feature type="region of interest" description="Disordered" evidence="1">
    <location>
        <begin position="71"/>
        <end position="170"/>
    </location>
</feature>
<feature type="region of interest" description="Disordered" evidence="1">
    <location>
        <begin position="347"/>
        <end position="407"/>
    </location>
</feature>
<accession>A0AAW1QAE5</accession>
<dbReference type="Gene3D" id="2.20.70.10">
    <property type="match status" value="1"/>
</dbReference>
<dbReference type="PROSITE" id="PS01159">
    <property type="entry name" value="WW_DOMAIN_1"/>
    <property type="match status" value="1"/>
</dbReference>
<dbReference type="InterPro" id="IPR001202">
    <property type="entry name" value="WW_dom"/>
</dbReference>
<comment type="caution">
    <text evidence="3">The sequence shown here is derived from an EMBL/GenBank/DDBJ whole genome shotgun (WGS) entry which is preliminary data.</text>
</comment>
<dbReference type="CDD" id="cd00201">
    <property type="entry name" value="WW"/>
    <property type="match status" value="1"/>
</dbReference>
<evidence type="ECO:0000313" key="4">
    <source>
        <dbReference type="Proteomes" id="UP001489004"/>
    </source>
</evidence>